<gene>
    <name evidence="1" type="ORF">Pint_05294</name>
</gene>
<dbReference type="EMBL" id="CM047738">
    <property type="protein sequence ID" value="KAJ0045278.1"/>
    <property type="molecule type" value="Genomic_DNA"/>
</dbReference>
<evidence type="ECO:0000313" key="1">
    <source>
        <dbReference type="EMBL" id="KAJ0045278.1"/>
    </source>
</evidence>
<comment type="caution">
    <text evidence="1">The sequence shown here is derived from an EMBL/GenBank/DDBJ whole genome shotgun (WGS) entry which is preliminary data.</text>
</comment>
<reference evidence="2" key="1">
    <citation type="journal article" date="2023" name="G3 (Bethesda)">
        <title>Genome assembly and association tests identify interacting loci associated with vigor, precocity, and sex in interspecific pistachio rootstocks.</title>
        <authorList>
            <person name="Palmer W."/>
            <person name="Jacygrad E."/>
            <person name="Sagayaradj S."/>
            <person name="Cavanaugh K."/>
            <person name="Han R."/>
            <person name="Bertier L."/>
            <person name="Beede B."/>
            <person name="Kafkas S."/>
            <person name="Golino D."/>
            <person name="Preece J."/>
            <person name="Michelmore R."/>
        </authorList>
    </citation>
    <scope>NUCLEOTIDE SEQUENCE [LARGE SCALE GENOMIC DNA]</scope>
</reference>
<dbReference type="Proteomes" id="UP001163603">
    <property type="component" value="Chromosome 3"/>
</dbReference>
<name>A0ACC0Z532_9ROSI</name>
<protein>
    <submittedName>
        <fullName evidence="1">Uncharacterized protein</fullName>
    </submittedName>
</protein>
<evidence type="ECO:0000313" key="2">
    <source>
        <dbReference type="Proteomes" id="UP001163603"/>
    </source>
</evidence>
<organism evidence="1 2">
    <name type="scientific">Pistacia integerrima</name>
    <dbReference type="NCBI Taxonomy" id="434235"/>
    <lineage>
        <taxon>Eukaryota</taxon>
        <taxon>Viridiplantae</taxon>
        <taxon>Streptophyta</taxon>
        <taxon>Embryophyta</taxon>
        <taxon>Tracheophyta</taxon>
        <taxon>Spermatophyta</taxon>
        <taxon>Magnoliopsida</taxon>
        <taxon>eudicotyledons</taxon>
        <taxon>Gunneridae</taxon>
        <taxon>Pentapetalae</taxon>
        <taxon>rosids</taxon>
        <taxon>malvids</taxon>
        <taxon>Sapindales</taxon>
        <taxon>Anacardiaceae</taxon>
        <taxon>Pistacia</taxon>
    </lineage>
</organism>
<keyword evidence="2" id="KW-1185">Reference proteome</keyword>
<sequence>MEKFYGYPETHLRYKTWDLLRSLCRLRGESWLVMGDLNEILFHHEKMGDCEEIIKAQWGRTTTQSTMVDVVGMIRECGLKLDAWNRTTFVHVQKKLQQAKQQLNQLYEGDCGSDVSVLHKAREEHRKEVERIGWCEFRMIEDSGKRVRMNEALCREYTQVEVKDVLQQMHPSKAPGPDGMSPIVFQKYWHVVGRSVIANVLHALNSGSFASTLNHTFITLIPKKKTPIRVVDYRPISLCNVVYKLVVKVLANSGNVLRGVQEGIKQMWGNSDVQQYEKYLGLPPIVGRSRANAFRSIKQRVWQKLQAWKEKLLSQGGKEVLLKDVALSIPSYSMSCFLLPSSLCAELEGMMARFWWGQRKDERRIHWLSWDKMCVRKASGGLGFKNLRVFNLAMLATQGWRLLKEENSLLHRLLKAKYFSGSDFLQAGLGRSPSYTWRGIWEAKKRVLEGCRWRIGVGTAVNIWFDNWILGHNALVKEGYVVSEGNQNECVNSLMCENSRLWDFGKLRALFNPRVVEDIQKIVLCDGNGADRRIWGHERNGVFSVRSCYKFIMAQQTSQVVESSSSRV</sequence>
<proteinExistence type="predicted"/>
<accession>A0ACC0Z532</accession>